<evidence type="ECO:0000256" key="1">
    <source>
        <dbReference type="ARBA" id="ARBA00012513"/>
    </source>
</evidence>
<keyword evidence="10" id="KW-1133">Transmembrane helix</keyword>
<comment type="catalytic activity">
    <reaction evidence="8">
        <text>L-seryl-[protein] + ATP = O-phospho-L-seryl-[protein] + ADP + H(+)</text>
        <dbReference type="Rhea" id="RHEA:17989"/>
        <dbReference type="Rhea" id="RHEA-COMP:9863"/>
        <dbReference type="Rhea" id="RHEA-COMP:11604"/>
        <dbReference type="ChEBI" id="CHEBI:15378"/>
        <dbReference type="ChEBI" id="CHEBI:29999"/>
        <dbReference type="ChEBI" id="CHEBI:30616"/>
        <dbReference type="ChEBI" id="CHEBI:83421"/>
        <dbReference type="ChEBI" id="CHEBI:456216"/>
        <dbReference type="EC" id="2.7.11.1"/>
    </reaction>
</comment>
<keyword evidence="4" id="KW-0547">Nucleotide-binding</keyword>
<dbReference type="FunFam" id="1.10.510.10:FF:001023">
    <property type="entry name" value="Os07g0541700 protein"/>
    <property type="match status" value="1"/>
</dbReference>
<keyword evidence="10" id="KW-0472">Membrane</keyword>
<dbReference type="PROSITE" id="PS00108">
    <property type="entry name" value="PROTEIN_KINASE_ST"/>
    <property type="match status" value="1"/>
</dbReference>
<comment type="catalytic activity">
    <reaction evidence="7">
        <text>L-threonyl-[protein] + ATP = O-phospho-L-threonyl-[protein] + ADP + H(+)</text>
        <dbReference type="Rhea" id="RHEA:46608"/>
        <dbReference type="Rhea" id="RHEA-COMP:11060"/>
        <dbReference type="Rhea" id="RHEA-COMP:11605"/>
        <dbReference type="ChEBI" id="CHEBI:15378"/>
        <dbReference type="ChEBI" id="CHEBI:30013"/>
        <dbReference type="ChEBI" id="CHEBI:30616"/>
        <dbReference type="ChEBI" id="CHEBI:61977"/>
        <dbReference type="ChEBI" id="CHEBI:456216"/>
        <dbReference type="EC" id="2.7.11.1"/>
    </reaction>
</comment>
<dbReference type="SUPFAM" id="SSF56112">
    <property type="entry name" value="Protein kinase-like (PK-like)"/>
    <property type="match status" value="1"/>
</dbReference>
<dbReference type="Gene3D" id="3.30.200.20">
    <property type="entry name" value="Phosphorylase Kinase, domain 1"/>
    <property type="match status" value="1"/>
</dbReference>
<dbReference type="SMART" id="SM00220">
    <property type="entry name" value="S_TKc"/>
    <property type="match status" value="1"/>
</dbReference>
<dbReference type="EC" id="2.7.11.1" evidence="1"/>
<keyword evidence="6" id="KW-0067">ATP-binding</keyword>
<keyword evidence="5 12" id="KW-0418">Kinase</keyword>
<dbReference type="PANTHER" id="PTHR47989">
    <property type="entry name" value="OS01G0750732 PROTEIN"/>
    <property type="match status" value="1"/>
</dbReference>
<evidence type="ECO:0000256" key="7">
    <source>
        <dbReference type="ARBA" id="ARBA00047899"/>
    </source>
</evidence>
<keyword evidence="3" id="KW-0808">Transferase</keyword>
<evidence type="ECO:0000256" key="3">
    <source>
        <dbReference type="ARBA" id="ARBA00022679"/>
    </source>
</evidence>
<dbReference type="PANTHER" id="PTHR47989:SF62">
    <property type="entry name" value="OS05G0423500 PROTEIN"/>
    <property type="match status" value="1"/>
</dbReference>
<dbReference type="PROSITE" id="PS50011">
    <property type="entry name" value="PROTEIN_KINASE_DOM"/>
    <property type="match status" value="1"/>
</dbReference>
<dbReference type="Proteomes" id="UP000436088">
    <property type="component" value="Unassembled WGS sequence"/>
</dbReference>
<feature type="domain" description="Protein kinase" evidence="11">
    <location>
        <begin position="129"/>
        <end position="415"/>
    </location>
</feature>
<organism evidence="12 13">
    <name type="scientific">Hibiscus syriacus</name>
    <name type="common">Rose of Sharon</name>
    <dbReference type="NCBI Taxonomy" id="106335"/>
    <lineage>
        <taxon>Eukaryota</taxon>
        <taxon>Viridiplantae</taxon>
        <taxon>Streptophyta</taxon>
        <taxon>Embryophyta</taxon>
        <taxon>Tracheophyta</taxon>
        <taxon>Spermatophyta</taxon>
        <taxon>Magnoliopsida</taxon>
        <taxon>eudicotyledons</taxon>
        <taxon>Gunneridae</taxon>
        <taxon>Pentapetalae</taxon>
        <taxon>rosids</taxon>
        <taxon>malvids</taxon>
        <taxon>Malvales</taxon>
        <taxon>Malvaceae</taxon>
        <taxon>Malvoideae</taxon>
        <taxon>Hibiscus</taxon>
    </lineage>
</organism>
<dbReference type="Pfam" id="PF00069">
    <property type="entry name" value="Pkinase"/>
    <property type="match status" value="1"/>
</dbReference>
<evidence type="ECO:0000313" key="12">
    <source>
        <dbReference type="EMBL" id="KAE8664879.1"/>
    </source>
</evidence>
<sequence length="415" mass="46376">MQKFFEPPPLNDDRRRSTVIDKTVAGRFLGWGGGVIQLMKNTKYTLEKMSNGKDKNKGVSLGVLIGVCVGLAVFIVGCLFGFRKHRDSRKKRRDRIRNLESRSESDPIGESADVIKFTFDEIKKATGNFSIHKIIGRGGYGNVFKGYLWLRGHFEKVQELFHRRYDAIRGSSKGNCDLIKNESLYDHLFDLIKARLSGPIRQKIALETARGLAYLHHGAQLAIIHRDIKASNILLDDMFEAKVADFGLAKFTPEGMALGFGVMLLELLSGKKALTVSDENRTSVVADWAWWVVKNKKALDIMKDGMLELGPPEVLEKYVLIAVLRSHPKLQCRPSKDQVVKMSETDNLVPSIPDKPIPLVAHIDDIESSIKGNGSCQVSSFGGYHMFSYERNHSNDKEGTSSGSSIEVSRKHNTA</sequence>
<evidence type="ECO:0000256" key="4">
    <source>
        <dbReference type="ARBA" id="ARBA00022741"/>
    </source>
</evidence>
<evidence type="ECO:0000256" key="5">
    <source>
        <dbReference type="ARBA" id="ARBA00022777"/>
    </source>
</evidence>
<comment type="caution">
    <text evidence="12">The sequence shown here is derived from an EMBL/GenBank/DDBJ whole genome shotgun (WGS) entry which is preliminary data.</text>
</comment>
<dbReference type="GO" id="GO:0005524">
    <property type="term" value="F:ATP binding"/>
    <property type="evidence" value="ECO:0007669"/>
    <property type="project" value="UniProtKB-KW"/>
</dbReference>
<name>A0A6A2Y0G7_HIBSY</name>
<keyword evidence="2" id="KW-0723">Serine/threonine-protein kinase</keyword>
<evidence type="ECO:0000313" key="13">
    <source>
        <dbReference type="Proteomes" id="UP000436088"/>
    </source>
</evidence>
<dbReference type="InterPro" id="IPR011009">
    <property type="entry name" value="Kinase-like_dom_sf"/>
</dbReference>
<proteinExistence type="predicted"/>
<evidence type="ECO:0000256" key="9">
    <source>
        <dbReference type="SAM" id="MobiDB-lite"/>
    </source>
</evidence>
<dbReference type="InterPro" id="IPR008271">
    <property type="entry name" value="Ser/Thr_kinase_AS"/>
</dbReference>
<gene>
    <name evidence="12" type="ORF">F3Y22_tig00112738pilonHSYRG00790</name>
</gene>
<evidence type="ECO:0000256" key="8">
    <source>
        <dbReference type="ARBA" id="ARBA00048679"/>
    </source>
</evidence>
<keyword evidence="10" id="KW-0812">Transmembrane</keyword>
<dbReference type="EMBL" id="VEPZ02001641">
    <property type="protein sequence ID" value="KAE8664879.1"/>
    <property type="molecule type" value="Genomic_DNA"/>
</dbReference>
<accession>A0A6A2Y0G7</accession>
<feature type="region of interest" description="Disordered" evidence="9">
    <location>
        <begin position="392"/>
        <end position="415"/>
    </location>
</feature>
<feature type="transmembrane region" description="Helical" evidence="10">
    <location>
        <begin position="59"/>
        <end position="82"/>
    </location>
</feature>
<dbReference type="Gene3D" id="1.10.510.10">
    <property type="entry name" value="Transferase(Phosphotransferase) domain 1"/>
    <property type="match status" value="2"/>
</dbReference>
<dbReference type="InterPro" id="IPR000719">
    <property type="entry name" value="Prot_kinase_dom"/>
</dbReference>
<keyword evidence="13" id="KW-1185">Reference proteome</keyword>
<protein>
    <recommendedName>
        <fullName evidence="1">non-specific serine/threonine protein kinase</fullName>
        <ecNumber evidence="1">2.7.11.1</ecNumber>
    </recommendedName>
</protein>
<evidence type="ECO:0000259" key="11">
    <source>
        <dbReference type="PROSITE" id="PS50011"/>
    </source>
</evidence>
<evidence type="ECO:0000256" key="2">
    <source>
        <dbReference type="ARBA" id="ARBA00022527"/>
    </source>
</evidence>
<evidence type="ECO:0000256" key="6">
    <source>
        <dbReference type="ARBA" id="ARBA00022840"/>
    </source>
</evidence>
<dbReference type="AlphaFoldDB" id="A0A6A2Y0G7"/>
<evidence type="ECO:0000256" key="10">
    <source>
        <dbReference type="SAM" id="Phobius"/>
    </source>
</evidence>
<reference evidence="12" key="1">
    <citation type="submission" date="2019-09" db="EMBL/GenBank/DDBJ databases">
        <title>Draft genome information of white flower Hibiscus syriacus.</title>
        <authorList>
            <person name="Kim Y.-M."/>
        </authorList>
    </citation>
    <scope>NUCLEOTIDE SEQUENCE [LARGE SCALE GENOMIC DNA]</scope>
    <source>
        <strain evidence="12">YM2019G1</strain>
    </source>
</reference>
<dbReference type="GO" id="GO:0004674">
    <property type="term" value="F:protein serine/threonine kinase activity"/>
    <property type="evidence" value="ECO:0007669"/>
    <property type="project" value="UniProtKB-KW"/>
</dbReference>